<accession>A0A8S0QK93</accession>
<organism evidence="1 2">
    <name type="scientific">Olea europaea subsp. europaea</name>
    <dbReference type="NCBI Taxonomy" id="158383"/>
    <lineage>
        <taxon>Eukaryota</taxon>
        <taxon>Viridiplantae</taxon>
        <taxon>Streptophyta</taxon>
        <taxon>Embryophyta</taxon>
        <taxon>Tracheophyta</taxon>
        <taxon>Spermatophyta</taxon>
        <taxon>Magnoliopsida</taxon>
        <taxon>eudicotyledons</taxon>
        <taxon>Gunneridae</taxon>
        <taxon>Pentapetalae</taxon>
        <taxon>asterids</taxon>
        <taxon>lamiids</taxon>
        <taxon>Lamiales</taxon>
        <taxon>Oleaceae</taxon>
        <taxon>Oleeae</taxon>
        <taxon>Olea</taxon>
    </lineage>
</organism>
<comment type="caution">
    <text evidence="1">The sequence shown here is derived from an EMBL/GenBank/DDBJ whole genome shotgun (WGS) entry which is preliminary data.</text>
</comment>
<dbReference type="OrthoDB" id="1692590at2759"/>
<protein>
    <submittedName>
        <fullName evidence="1">V-type proton ATPase subunit a3-like</fullName>
    </submittedName>
</protein>
<sequence length="93" mass="9948">MGSGLSPNGIGLTRAGMVNLALMDEVLEASQFFHSAQSSAAAQHKEFESHILGEGSVDRPLLLEQEMTTDPLNQVKLGFVSGLVGREKSMAFE</sequence>
<name>A0A8S0QK93_OLEEU</name>
<dbReference type="EMBL" id="CACTIH010001853">
    <property type="protein sequence ID" value="CAA2966119.1"/>
    <property type="molecule type" value="Genomic_DNA"/>
</dbReference>
<proteinExistence type="predicted"/>
<dbReference type="Gramene" id="OE9A051108T6">
    <property type="protein sequence ID" value="OE9A051108C6"/>
    <property type="gene ID" value="OE9A051108"/>
</dbReference>
<dbReference type="AlphaFoldDB" id="A0A8S0QK93"/>
<evidence type="ECO:0000313" key="2">
    <source>
        <dbReference type="Proteomes" id="UP000594638"/>
    </source>
</evidence>
<reference evidence="1 2" key="1">
    <citation type="submission" date="2019-12" db="EMBL/GenBank/DDBJ databases">
        <authorList>
            <person name="Alioto T."/>
            <person name="Alioto T."/>
            <person name="Gomez Garrido J."/>
        </authorList>
    </citation>
    <scope>NUCLEOTIDE SEQUENCE [LARGE SCALE GENOMIC DNA]</scope>
</reference>
<gene>
    <name evidence="1" type="ORF">OLEA9_A051108</name>
</gene>
<evidence type="ECO:0000313" key="1">
    <source>
        <dbReference type="EMBL" id="CAA2966119.1"/>
    </source>
</evidence>
<dbReference type="Proteomes" id="UP000594638">
    <property type="component" value="Unassembled WGS sequence"/>
</dbReference>
<keyword evidence="2" id="KW-1185">Reference proteome</keyword>